<proteinExistence type="predicted"/>
<dbReference type="RefSeq" id="WP_042327883.1">
    <property type="nucleotide sequence ID" value="NZ_CP066075.1"/>
</dbReference>
<evidence type="ECO:0000313" key="3">
    <source>
        <dbReference type="EMBL" id="QQC62432.1"/>
    </source>
</evidence>
<gene>
    <name evidence="3" type="ORF">I6I06_08755</name>
</gene>
<dbReference type="EMBL" id="CP066075">
    <property type="protein sequence ID" value="QQC62432.1"/>
    <property type="molecule type" value="Genomic_DNA"/>
</dbReference>
<keyword evidence="2" id="KW-1133">Transmembrane helix</keyword>
<keyword evidence="4" id="KW-1185">Reference proteome</keyword>
<dbReference type="AlphaFoldDB" id="A0A7T4T738"/>
<reference evidence="3 4" key="1">
    <citation type="submission" date="2020-12" db="EMBL/GenBank/DDBJ databases">
        <title>FDA dAtabase for Regulatory Grade micrObial Sequences (FDA-ARGOS): Supporting development and validation of Infectious Disease Dx tests.</title>
        <authorList>
            <person name="Nelson B."/>
            <person name="Plummer A."/>
            <person name="Tallon L."/>
            <person name="Sadzewicz L."/>
            <person name="Zhao X."/>
            <person name="Boylan J."/>
            <person name="Ott S."/>
            <person name="Bowen H."/>
            <person name="Vavikolanu K."/>
            <person name="Mehta A."/>
            <person name="Aluvathingal J."/>
            <person name="Nadendla S."/>
            <person name="Myers T."/>
            <person name="Yan Y."/>
            <person name="Sichtig H."/>
        </authorList>
    </citation>
    <scope>NUCLEOTIDE SEQUENCE [LARGE SCALE GENOMIC DNA]</scope>
    <source>
        <strain evidence="3 4">FDAARGOS_1049</strain>
    </source>
</reference>
<organism evidence="3 4">
    <name type="scientific">Paraburkholderia ginsengisoli</name>
    <dbReference type="NCBI Taxonomy" id="311231"/>
    <lineage>
        <taxon>Bacteria</taxon>
        <taxon>Pseudomonadati</taxon>
        <taxon>Pseudomonadota</taxon>
        <taxon>Betaproteobacteria</taxon>
        <taxon>Burkholderiales</taxon>
        <taxon>Burkholderiaceae</taxon>
        <taxon>Paraburkholderia</taxon>
    </lineage>
</organism>
<feature type="transmembrane region" description="Helical" evidence="2">
    <location>
        <begin position="21"/>
        <end position="44"/>
    </location>
</feature>
<keyword evidence="2" id="KW-0812">Transmembrane</keyword>
<dbReference type="PANTHER" id="PTHR42941:SF1">
    <property type="entry name" value="SLL1037 PROTEIN"/>
    <property type="match status" value="1"/>
</dbReference>
<dbReference type="Proteomes" id="UP000595610">
    <property type="component" value="Chromosome 1"/>
</dbReference>
<dbReference type="PANTHER" id="PTHR42941">
    <property type="entry name" value="SLL1037 PROTEIN"/>
    <property type="match status" value="1"/>
</dbReference>
<evidence type="ECO:0000256" key="2">
    <source>
        <dbReference type="SAM" id="Phobius"/>
    </source>
</evidence>
<name>A0A7T4T738_9BURK</name>
<accession>A0A7T4T738</accession>
<feature type="region of interest" description="Disordered" evidence="1">
    <location>
        <begin position="445"/>
        <end position="538"/>
    </location>
</feature>
<protein>
    <submittedName>
        <fullName evidence="3">C4-dicarboxylate ABC transporter substrate-binding protein</fullName>
    </submittedName>
</protein>
<dbReference type="InterPro" id="IPR011852">
    <property type="entry name" value="TRAP_TAXI"/>
</dbReference>
<keyword evidence="2" id="KW-0472">Membrane</keyword>
<dbReference type="KEGG" id="pgis:I6I06_08755"/>
<dbReference type="Gene3D" id="3.40.190.10">
    <property type="entry name" value="Periplasmic binding protein-like II"/>
    <property type="match status" value="2"/>
</dbReference>
<dbReference type="Pfam" id="PF16868">
    <property type="entry name" value="NMT1_3"/>
    <property type="match status" value="1"/>
</dbReference>
<sequence length="538" mass="57732">MKPAPGRRSPPRLVARFVAISWRDLAVSFGPLVLLAVVAIWAAVRLIQPAPPSTLTITTGPEGSTFWNAAQKYKAILARNRITVNVLASEGSLQNLKRLSDRRSNVDVGFVQGGIAPGAVDKNLMSLGSVAYVPLAVFYHGPPVMWLSEFKGQRLAVGAEGSGTRELALTLLKANGIVPGGATKLLPLSGDDAADALISGKVDAAFLAGDSAQPAVMGKLYRTPNVRFYDFTQAEAYTRRFPYLTQLKMPMGSFDLGKNLPSASISIVAPTAELVARDSLHPALSDLLIEAAREVHGGATIMQRAGEFPAPLAHDFPISDDAARYYKSGKSFLYRMLPFWVASLADRLLVIVVPLVVLLVPALRVVPGLYAWRVKSRIYRWYGSLIAIERSALSEHSSAERASLIERLDAIEDSVNGLKMPLAYADQFYVLREHIGFVRRRLTESREVQRDEAGDSADGGSNDELDGESASRVGDTTDAPNEAGGAEPAPPSSAEAREPHEAPGTHKPREAHEASEAAELGATPDHPADSGGKGSKPY</sequence>
<feature type="transmembrane region" description="Helical" evidence="2">
    <location>
        <begin position="348"/>
        <end position="372"/>
    </location>
</feature>
<evidence type="ECO:0000256" key="1">
    <source>
        <dbReference type="SAM" id="MobiDB-lite"/>
    </source>
</evidence>
<feature type="compositionally biased region" description="Basic and acidic residues" evidence="1">
    <location>
        <begin position="495"/>
        <end position="515"/>
    </location>
</feature>
<dbReference type="SUPFAM" id="SSF53850">
    <property type="entry name" value="Periplasmic binding protein-like II"/>
    <property type="match status" value="1"/>
</dbReference>
<evidence type="ECO:0000313" key="4">
    <source>
        <dbReference type="Proteomes" id="UP000595610"/>
    </source>
</evidence>